<feature type="domain" description="NADPH-dependent FMN reductase-like" evidence="3">
    <location>
        <begin position="4"/>
        <end position="135"/>
    </location>
</feature>
<evidence type="ECO:0000313" key="5">
    <source>
        <dbReference type="Proteomes" id="UP000004162"/>
    </source>
</evidence>
<dbReference type="InterPro" id="IPR051796">
    <property type="entry name" value="ISF_SsuE-like"/>
</dbReference>
<dbReference type="EMBL" id="AASE01000037">
    <property type="protein sequence ID" value="EAT58050.1"/>
    <property type="molecule type" value="Genomic_DNA"/>
</dbReference>
<dbReference type="OrthoDB" id="9805976at2"/>
<sequence>MSRNIVAIVGSYRKGGTVDQAIDEILAAAKAEGATTTKHYLIDKRLSYCTNCRSCTQQEGLKRGECVQDDELEVLLGDIDKADALVLGSPMNAGSVTAVMKTFIERLISFSYWPWGQGAPKARDPEKKRVAVLVGSSAAPAFFAKRSGDVLRLLKTAANLLGAKPVGTLFIGLAAQQQQKEISKVSKKRARELGKQLALSSL</sequence>
<dbReference type="PANTHER" id="PTHR43278">
    <property type="entry name" value="NAD(P)H-DEPENDENT FMN-CONTAINING OXIDOREDUCTASE YWQN-RELATED"/>
    <property type="match status" value="1"/>
</dbReference>
<keyword evidence="1" id="KW-0285">Flavoprotein</keyword>
<dbReference type="SUPFAM" id="SSF52218">
    <property type="entry name" value="Flavoproteins"/>
    <property type="match status" value="1"/>
</dbReference>
<dbReference type="InterPro" id="IPR029039">
    <property type="entry name" value="Flavoprotein-like_sf"/>
</dbReference>
<protein>
    <submittedName>
        <fullName evidence="4">NAD(P)H dehydrogenase (Quinone):NADPH-dependent FMN reductase</fullName>
    </submittedName>
</protein>
<evidence type="ECO:0000256" key="1">
    <source>
        <dbReference type="ARBA" id="ARBA00022630"/>
    </source>
</evidence>
<gene>
    <name evidence="4" type="ORF">CferDRAFT_0048</name>
</gene>
<organism evidence="4 5">
    <name type="scientific">Chlorobium ferrooxidans DSM 13031</name>
    <dbReference type="NCBI Taxonomy" id="377431"/>
    <lineage>
        <taxon>Bacteria</taxon>
        <taxon>Pseudomonadati</taxon>
        <taxon>Chlorobiota</taxon>
        <taxon>Chlorobiia</taxon>
        <taxon>Chlorobiales</taxon>
        <taxon>Chlorobiaceae</taxon>
        <taxon>Chlorobium/Pelodictyon group</taxon>
        <taxon>Chlorobium</taxon>
    </lineage>
</organism>
<accession>Q0YP36</accession>
<dbReference type="PANTHER" id="PTHR43278:SF2">
    <property type="entry name" value="IRON-SULFUR FLAVOPROTEIN"/>
    <property type="match status" value="1"/>
</dbReference>
<comment type="caution">
    <text evidence="4">The sequence shown here is derived from an EMBL/GenBank/DDBJ whole genome shotgun (WGS) entry which is preliminary data.</text>
</comment>
<evidence type="ECO:0000256" key="2">
    <source>
        <dbReference type="ARBA" id="ARBA00022643"/>
    </source>
</evidence>
<dbReference type="GO" id="GO:0016491">
    <property type="term" value="F:oxidoreductase activity"/>
    <property type="evidence" value="ECO:0007669"/>
    <property type="project" value="InterPro"/>
</dbReference>
<keyword evidence="5" id="KW-1185">Reference proteome</keyword>
<dbReference type="Gene3D" id="3.40.50.360">
    <property type="match status" value="1"/>
</dbReference>
<reference evidence="4 5" key="1">
    <citation type="submission" date="2006-07" db="EMBL/GenBank/DDBJ databases">
        <title>Annotation of the draft genome assembly of Chlorobium ferroxidans DSM 13031.</title>
        <authorList>
            <consortium name="US DOE Joint Genome Institute (JGI-ORNL)"/>
            <person name="Larimer F."/>
            <person name="Land M."/>
            <person name="Hauser L."/>
        </authorList>
    </citation>
    <scope>NUCLEOTIDE SEQUENCE [LARGE SCALE GENOMIC DNA]</scope>
    <source>
        <strain evidence="4 5">DSM 13031</strain>
    </source>
</reference>
<dbReference type="Pfam" id="PF03358">
    <property type="entry name" value="FMN_red"/>
    <property type="match status" value="1"/>
</dbReference>
<keyword evidence="2" id="KW-0288">FMN</keyword>
<dbReference type="Proteomes" id="UP000004162">
    <property type="component" value="Unassembled WGS sequence"/>
</dbReference>
<reference evidence="4 5" key="2">
    <citation type="submission" date="2006-07" db="EMBL/GenBank/DDBJ databases">
        <title>Sequencing of the draft genome and assembly of Chlorobium ferroxidans DSM 13031.</title>
        <authorList>
            <consortium name="US DOE Joint Genome Institute (JGI-PGF)"/>
            <person name="Copeland A."/>
            <person name="Lucas S."/>
            <person name="Lapidus A."/>
            <person name="Barry K."/>
            <person name="Glavina del Rio T."/>
            <person name="Dalin E."/>
            <person name="Tice H."/>
            <person name="Bruce D."/>
            <person name="Pitluck S."/>
            <person name="Richardson P."/>
        </authorList>
    </citation>
    <scope>NUCLEOTIDE SEQUENCE [LARGE SCALE GENOMIC DNA]</scope>
    <source>
        <strain evidence="4 5">DSM 13031</strain>
    </source>
</reference>
<evidence type="ECO:0000313" key="4">
    <source>
        <dbReference type="EMBL" id="EAT58050.1"/>
    </source>
</evidence>
<evidence type="ECO:0000259" key="3">
    <source>
        <dbReference type="Pfam" id="PF03358"/>
    </source>
</evidence>
<proteinExistence type="predicted"/>
<dbReference type="InterPro" id="IPR005025">
    <property type="entry name" value="FMN_Rdtase-like_dom"/>
</dbReference>
<dbReference type="RefSeq" id="WP_006367348.1">
    <property type="nucleotide sequence ID" value="NZ_AASE01000037.1"/>
</dbReference>
<dbReference type="AlphaFoldDB" id="Q0YP36"/>
<name>Q0YP36_9CHLB</name>